<name>A0ACC1IHW4_9FUNG</name>
<evidence type="ECO:0000313" key="2">
    <source>
        <dbReference type="Proteomes" id="UP001150581"/>
    </source>
</evidence>
<accession>A0ACC1IHW4</accession>
<organism evidence="1 2">
    <name type="scientific">Kickxella alabastrina</name>
    <dbReference type="NCBI Taxonomy" id="61397"/>
    <lineage>
        <taxon>Eukaryota</taxon>
        <taxon>Fungi</taxon>
        <taxon>Fungi incertae sedis</taxon>
        <taxon>Zoopagomycota</taxon>
        <taxon>Kickxellomycotina</taxon>
        <taxon>Kickxellomycetes</taxon>
        <taxon>Kickxellales</taxon>
        <taxon>Kickxellaceae</taxon>
        <taxon>Kickxella</taxon>
    </lineage>
</organism>
<protein>
    <submittedName>
        <fullName evidence="1">Uncharacterized protein</fullName>
    </submittedName>
</protein>
<evidence type="ECO:0000313" key="1">
    <source>
        <dbReference type="EMBL" id="KAJ1895636.1"/>
    </source>
</evidence>
<dbReference type="Proteomes" id="UP001150581">
    <property type="component" value="Unassembled WGS sequence"/>
</dbReference>
<keyword evidence="2" id="KW-1185">Reference proteome</keyword>
<reference evidence="1" key="1">
    <citation type="submission" date="2022-07" db="EMBL/GenBank/DDBJ databases">
        <title>Phylogenomic reconstructions and comparative analyses of Kickxellomycotina fungi.</title>
        <authorList>
            <person name="Reynolds N.K."/>
            <person name="Stajich J.E."/>
            <person name="Barry K."/>
            <person name="Grigoriev I.V."/>
            <person name="Crous P."/>
            <person name="Smith M.E."/>
        </authorList>
    </citation>
    <scope>NUCLEOTIDE SEQUENCE</scope>
    <source>
        <strain evidence="1">Benny 63K</strain>
    </source>
</reference>
<proteinExistence type="predicted"/>
<dbReference type="EMBL" id="JANBPG010000543">
    <property type="protein sequence ID" value="KAJ1895636.1"/>
    <property type="molecule type" value="Genomic_DNA"/>
</dbReference>
<gene>
    <name evidence="1" type="ORF">LPJ66_004471</name>
</gene>
<sequence>MDALNQYVSESSDNESDNGCQMQSQTKSQKKYAQPVVRQYTVDTAPEIGGYTGPEQTALSFYVRPGQREIRHNLAYEVLAQPLVGPADNEGAFISKINPNATSGRAELQAVDEMVFRQQERMFRQQGTAYDPSIDAQGSGKLVIGAGPTRGAVANNRGLRRKSKGDSSVIHGEGAYQGPWAGYEGETRGQATGPTAEQLAEYEQRVAQLTGDTGAPEGSAAAAKSEKTKGSKPKGGAYLDGQEERTLLHAQSERDYQGRTYMHVPTELRQVEPGEQSCFVPKRMIKEWKSAHAGGVSAIRFIPGSGHLLLSSGMDGLVKIFDAHSSLALQRTYVGHSKAVRDISFAPDGNTFLSSSYDSHTKLWDTETGQCRQRFAVKGKKVPYVARFYPEDPNIFLVGQSDKKIVQWDIRANEVVQEYDQHLGAINSLTFIDSNRRFISTSDDKSMRVWEFGIPVVIKLVADPSMHSVPAVALHPNQKWLVGQSMDNRVVVYSAGDRIKPHKRKEFSGHLTAGFACQPSFSPDGKFLTSGDSEGQVWCWDWQSSRVVKKWKAHDKVTICTAWHPRETSRVATCSWDGTIKYWD</sequence>
<comment type="caution">
    <text evidence="1">The sequence shown here is derived from an EMBL/GenBank/DDBJ whole genome shotgun (WGS) entry which is preliminary data.</text>
</comment>